<evidence type="ECO:0000313" key="3">
    <source>
        <dbReference type="Proteomes" id="UP000499080"/>
    </source>
</evidence>
<name>A0A4Y2LD43_ARAVE</name>
<protein>
    <submittedName>
        <fullName evidence="2">Uncharacterized protein</fullName>
    </submittedName>
</protein>
<sequence length="120" mass="13261">MAQTDGEVGIPTNLVFHSTRSVIKMKYDSSRRAINHSGLGGRVGEEECAWELRLDLRIRCLDGKGKEPTPTRRTRKGVMPLVGLWGIIIIEQRKKGGERETLPLARKGTAPQSPGTRRAG</sequence>
<evidence type="ECO:0000256" key="1">
    <source>
        <dbReference type="SAM" id="MobiDB-lite"/>
    </source>
</evidence>
<reference evidence="2 3" key="1">
    <citation type="journal article" date="2019" name="Sci. Rep.">
        <title>Orb-weaving spider Araneus ventricosus genome elucidates the spidroin gene catalogue.</title>
        <authorList>
            <person name="Kono N."/>
            <person name="Nakamura H."/>
            <person name="Ohtoshi R."/>
            <person name="Moran D.A.P."/>
            <person name="Shinohara A."/>
            <person name="Yoshida Y."/>
            <person name="Fujiwara M."/>
            <person name="Mori M."/>
            <person name="Tomita M."/>
            <person name="Arakawa K."/>
        </authorList>
    </citation>
    <scope>NUCLEOTIDE SEQUENCE [LARGE SCALE GENOMIC DNA]</scope>
</reference>
<comment type="caution">
    <text evidence="2">The sequence shown here is derived from an EMBL/GenBank/DDBJ whole genome shotgun (WGS) entry which is preliminary data.</text>
</comment>
<dbReference type="EMBL" id="BGPR01005699">
    <property type="protein sequence ID" value="GBN12625.1"/>
    <property type="molecule type" value="Genomic_DNA"/>
</dbReference>
<proteinExistence type="predicted"/>
<gene>
    <name evidence="2" type="ORF">AVEN_5067_1</name>
</gene>
<organism evidence="2 3">
    <name type="scientific">Araneus ventricosus</name>
    <name type="common">Orbweaver spider</name>
    <name type="synonym">Epeira ventricosa</name>
    <dbReference type="NCBI Taxonomy" id="182803"/>
    <lineage>
        <taxon>Eukaryota</taxon>
        <taxon>Metazoa</taxon>
        <taxon>Ecdysozoa</taxon>
        <taxon>Arthropoda</taxon>
        <taxon>Chelicerata</taxon>
        <taxon>Arachnida</taxon>
        <taxon>Araneae</taxon>
        <taxon>Araneomorphae</taxon>
        <taxon>Entelegynae</taxon>
        <taxon>Araneoidea</taxon>
        <taxon>Araneidae</taxon>
        <taxon>Araneus</taxon>
    </lineage>
</organism>
<dbReference type="Proteomes" id="UP000499080">
    <property type="component" value="Unassembled WGS sequence"/>
</dbReference>
<accession>A0A4Y2LD43</accession>
<dbReference type="AlphaFoldDB" id="A0A4Y2LD43"/>
<keyword evidence="3" id="KW-1185">Reference proteome</keyword>
<feature type="region of interest" description="Disordered" evidence="1">
    <location>
        <begin position="98"/>
        <end position="120"/>
    </location>
</feature>
<feature type="compositionally biased region" description="Polar residues" evidence="1">
    <location>
        <begin position="110"/>
        <end position="120"/>
    </location>
</feature>
<evidence type="ECO:0000313" key="2">
    <source>
        <dbReference type="EMBL" id="GBN12625.1"/>
    </source>
</evidence>